<evidence type="ECO:0000313" key="10">
    <source>
        <dbReference type="EMBL" id="MFC7267565.1"/>
    </source>
</evidence>
<evidence type="ECO:0000256" key="1">
    <source>
        <dbReference type="ARBA" id="ARBA00004141"/>
    </source>
</evidence>
<comment type="subcellular location">
    <subcellularLocation>
        <location evidence="1">Membrane</location>
        <topology evidence="1">Multi-pass membrane protein</topology>
    </subcellularLocation>
</comment>
<name>A0ABW2HDP3_9MICO</name>
<evidence type="ECO:0000256" key="5">
    <source>
        <dbReference type="ARBA" id="ARBA00022989"/>
    </source>
</evidence>
<proteinExistence type="inferred from homology"/>
<keyword evidence="4 8" id="KW-0812">Transmembrane</keyword>
<feature type="transmembrane region" description="Helical" evidence="8">
    <location>
        <begin position="326"/>
        <end position="349"/>
    </location>
</feature>
<feature type="transmembrane region" description="Helical" evidence="8">
    <location>
        <begin position="92"/>
        <end position="110"/>
    </location>
</feature>
<dbReference type="Pfam" id="PF13727">
    <property type="entry name" value="CoA_binding_3"/>
    <property type="match status" value="1"/>
</dbReference>
<dbReference type="EMBL" id="JBHTBE010000001">
    <property type="protein sequence ID" value="MFC7267565.1"/>
    <property type="molecule type" value="Genomic_DNA"/>
</dbReference>
<gene>
    <name evidence="10" type="ORF">ACFQRL_01185</name>
</gene>
<dbReference type="InterPro" id="IPR017475">
    <property type="entry name" value="EPS_sugar_tfrase"/>
</dbReference>
<keyword evidence="5 8" id="KW-1133">Transmembrane helix</keyword>
<evidence type="ECO:0000256" key="8">
    <source>
        <dbReference type="SAM" id="Phobius"/>
    </source>
</evidence>
<evidence type="ECO:0000256" key="4">
    <source>
        <dbReference type="ARBA" id="ARBA00022692"/>
    </source>
</evidence>
<feature type="compositionally biased region" description="Polar residues" evidence="7">
    <location>
        <begin position="1"/>
        <end position="16"/>
    </location>
</feature>
<keyword evidence="3 10" id="KW-0808">Transferase</keyword>
<keyword evidence="6 8" id="KW-0472">Membrane</keyword>
<dbReference type="EC" id="2.7.8.-" evidence="10"/>
<evidence type="ECO:0000259" key="9">
    <source>
        <dbReference type="Pfam" id="PF02397"/>
    </source>
</evidence>
<feature type="region of interest" description="Disordered" evidence="7">
    <location>
        <begin position="1"/>
        <end position="36"/>
    </location>
</feature>
<accession>A0ABW2HDP3</accession>
<protein>
    <submittedName>
        <fullName evidence="10">Sugar transferase</fullName>
        <ecNumber evidence="10">2.7.8.-</ecNumber>
    </submittedName>
</protein>
<dbReference type="PANTHER" id="PTHR30576">
    <property type="entry name" value="COLANIC BIOSYNTHESIS UDP-GLUCOSE LIPID CARRIER TRANSFERASE"/>
    <property type="match status" value="1"/>
</dbReference>
<dbReference type="Gene3D" id="3.40.50.720">
    <property type="entry name" value="NAD(P)-binding Rossmann-like Domain"/>
    <property type="match status" value="1"/>
</dbReference>
<reference evidence="11" key="1">
    <citation type="journal article" date="2019" name="Int. J. Syst. Evol. Microbiol.">
        <title>The Global Catalogue of Microorganisms (GCM) 10K type strain sequencing project: providing services to taxonomists for standard genome sequencing and annotation.</title>
        <authorList>
            <consortium name="The Broad Institute Genomics Platform"/>
            <consortium name="The Broad Institute Genome Sequencing Center for Infectious Disease"/>
            <person name="Wu L."/>
            <person name="Ma J."/>
        </authorList>
    </citation>
    <scope>NUCLEOTIDE SEQUENCE [LARGE SCALE GENOMIC DNA]</scope>
    <source>
        <strain evidence="11">CGMCC 1.15772</strain>
    </source>
</reference>
<evidence type="ECO:0000256" key="7">
    <source>
        <dbReference type="SAM" id="MobiDB-lite"/>
    </source>
</evidence>
<evidence type="ECO:0000256" key="2">
    <source>
        <dbReference type="ARBA" id="ARBA00006464"/>
    </source>
</evidence>
<organism evidence="10 11">
    <name type="scientific">Microbacterium fluvii</name>
    <dbReference type="NCBI Taxonomy" id="415215"/>
    <lineage>
        <taxon>Bacteria</taxon>
        <taxon>Bacillati</taxon>
        <taxon>Actinomycetota</taxon>
        <taxon>Actinomycetes</taxon>
        <taxon>Micrococcales</taxon>
        <taxon>Microbacteriaceae</taxon>
        <taxon>Microbacterium</taxon>
    </lineage>
</organism>
<keyword evidence="11" id="KW-1185">Reference proteome</keyword>
<evidence type="ECO:0000313" key="11">
    <source>
        <dbReference type="Proteomes" id="UP001596507"/>
    </source>
</evidence>
<dbReference type="Proteomes" id="UP001596507">
    <property type="component" value="Unassembled WGS sequence"/>
</dbReference>
<dbReference type="GO" id="GO:0016740">
    <property type="term" value="F:transferase activity"/>
    <property type="evidence" value="ECO:0007669"/>
    <property type="project" value="UniProtKB-KW"/>
</dbReference>
<dbReference type="NCBIfam" id="TIGR03025">
    <property type="entry name" value="EPS_sugtrans"/>
    <property type="match status" value="1"/>
</dbReference>
<feature type="transmembrane region" description="Helical" evidence="8">
    <location>
        <begin position="154"/>
        <end position="173"/>
    </location>
</feature>
<comment type="caution">
    <text evidence="10">The sequence shown here is derived from an EMBL/GenBank/DDBJ whole genome shotgun (WGS) entry which is preliminary data.</text>
</comment>
<sequence>MTSNNTVDATMTTHDSAPSGEVVEPSRLAPTTSPTLLAPKPDRWRERYTRRLWISDLLVLIWIVFGTQIAWFGFGNAQITMRDDTRFTDVSYWIFSTGLVVTWMWALGLVDSRDHRVFGTGTTEYVRIVRASYILFGGIAIVAFVIRADIARGFLLISLPAGVLVLVFERWLWRQWLHAQRSAGGYSARVLLVGSRDSVSQIARELQRHSSAGYKVVGACVPSGAVADVIDGTDIPIMGNVNAVERAIAATRADTVAVTSTDDLPPYKVKQISWNLESGRQHLVLAPSIVDIAGPRIHMRPVNGLPLIHVETPRFTRGQAFTKRTVDIAGSLILIILSSPLLLGVALAVKLSSNGPLLYRQERIGRNGVPFGMLKFRSMRVGADQELSALLEAQGTSETPLFKIKDDPRITPVGRFIRRYSLDELPQFFNVLGGSMSLVGPRPQIAAEVALYSETAKRRLLARPGITGLWQVSGRSSVEWEDAVKLDLYYVENWSLVGDIAILFKTLRAVVSPGSTAH</sequence>
<evidence type="ECO:0000256" key="3">
    <source>
        <dbReference type="ARBA" id="ARBA00022679"/>
    </source>
</evidence>
<evidence type="ECO:0000256" key="6">
    <source>
        <dbReference type="ARBA" id="ARBA00023136"/>
    </source>
</evidence>
<dbReference type="PANTHER" id="PTHR30576:SF10">
    <property type="entry name" value="SLL5057 PROTEIN"/>
    <property type="match status" value="1"/>
</dbReference>
<feature type="transmembrane region" description="Helical" evidence="8">
    <location>
        <begin position="131"/>
        <end position="148"/>
    </location>
</feature>
<dbReference type="Pfam" id="PF02397">
    <property type="entry name" value="Bac_transf"/>
    <property type="match status" value="1"/>
</dbReference>
<comment type="similarity">
    <text evidence="2">Belongs to the bacterial sugar transferase family.</text>
</comment>
<feature type="transmembrane region" description="Helical" evidence="8">
    <location>
        <begin position="52"/>
        <end position="72"/>
    </location>
</feature>
<dbReference type="InterPro" id="IPR003362">
    <property type="entry name" value="Bact_transf"/>
</dbReference>
<feature type="domain" description="Bacterial sugar transferase" evidence="9">
    <location>
        <begin position="323"/>
        <end position="511"/>
    </location>
</feature>
<dbReference type="RefSeq" id="WP_262872499.1">
    <property type="nucleotide sequence ID" value="NZ_BAABKW010000018.1"/>
</dbReference>